<feature type="region of interest" description="Disordered" evidence="5">
    <location>
        <begin position="174"/>
        <end position="206"/>
    </location>
</feature>
<keyword evidence="2 6" id="KW-0812">Transmembrane</keyword>
<evidence type="ECO:0000256" key="4">
    <source>
        <dbReference type="ARBA" id="ARBA00023136"/>
    </source>
</evidence>
<feature type="transmembrane region" description="Helical" evidence="6">
    <location>
        <begin position="37"/>
        <end position="56"/>
    </location>
</feature>
<dbReference type="Proteomes" id="UP000053558">
    <property type="component" value="Unassembled WGS sequence"/>
</dbReference>
<keyword evidence="8" id="KW-1185">Reference proteome</keyword>
<dbReference type="RefSeq" id="XP_007763195.1">
    <property type="nucleotide sequence ID" value="XM_007765005.1"/>
</dbReference>
<dbReference type="SMART" id="SM01396">
    <property type="entry name" value="BC10"/>
    <property type="match status" value="1"/>
</dbReference>
<comment type="subcellular location">
    <subcellularLocation>
        <location evidence="1">Membrane</location>
    </subcellularLocation>
</comment>
<keyword evidence="3 6" id="KW-1133">Transmembrane helix</keyword>
<comment type="caution">
    <text evidence="7">The sequence shown here is derived from an EMBL/GenBank/DDBJ whole genome shotgun (WGS) entry which is preliminary data.</text>
</comment>
<dbReference type="PANTHER" id="PTHR13259">
    <property type="entry name" value="BLADDER CANCER 10 KD PROTEIN HOMOLOG"/>
    <property type="match status" value="1"/>
</dbReference>
<dbReference type="EMBL" id="JH711573">
    <property type="protein sequence ID" value="EIW86360.1"/>
    <property type="molecule type" value="Genomic_DNA"/>
</dbReference>
<protein>
    <submittedName>
        <fullName evidence="7">Uncharacterized protein</fullName>
    </submittedName>
</protein>
<evidence type="ECO:0000256" key="3">
    <source>
        <dbReference type="ARBA" id="ARBA00022989"/>
    </source>
</evidence>
<name>A0A5M3N4K8_CONPW</name>
<feature type="compositionally biased region" description="Low complexity" evidence="5">
    <location>
        <begin position="143"/>
        <end position="156"/>
    </location>
</feature>
<dbReference type="InterPro" id="IPR009598">
    <property type="entry name" value="BCALP"/>
</dbReference>
<reference evidence="8" key="1">
    <citation type="journal article" date="2012" name="Science">
        <title>The Paleozoic origin of enzymatic lignin decomposition reconstructed from 31 fungal genomes.</title>
        <authorList>
            <person name="Floudas D."/>
            <person name="Binder M."/>
            <person name="Riley R."/>
            <person name="Barry K."/>
            <person name="Blanchette R.A."/>
            <person name="Henrissat B."/>
            <person name="Martinez A.T."/>
            <person name="Otillar R."/>
            <person name="Spatafora J.W."/>
            <person name="Yadav J.S."/>
            <person name="Aerts A."/>
            <person name="Benoit I."/>
            <person name="Boyd A."/>
            <person name="Carlson A."/>
            <person name="Copeland A."/>
            <person name="Coutinho P.M."/>
            <person name="de Vries R.P."/>
            <person name="Ferreira P."/>
            <person name="Findley K."/>
            <person name="Foster B."/>
            <person name="Gaskell J."/>
            <person name="Glotzer D."/>
            <person name="Gorecki P."/>
            <person name="Heitman J."/>
            <person name="Hesse C."/>
            <person name="Hori C."/>
            <person name="Igarashi K."/>
            <person name="Jurgens J.A."/>
            <person name="Kallen N."/>
            <person name="Kersten P."/>
            <person name="Kohler A."/>
            <person name="Kuees U."/>
            <person name="Kumar T.K.A."/>
            <person name="Kuo A."/>
            <person name="LaButti K."/>
            <person name="Larrondo L.F."/>
            <person name="Lindquist E."/>
            <person name="Ling A."/>
            <person name="Lombard V."/>
            <person name="Lucas S."/>
            <person name="Lundell T."/>
            <person name="Martin R."/>
            <person name="McLaughlin D.J."/>
            <person name="Morgenstern I."/>
            <person name="Morin E."/>
            <person name="Murat C."/>
            <person name="Nagy L.G."/>
            <person name="Nolan M."/>
            <person name="Ohm R.A."/>
            <person name="Patyshakuliyeva A."/>
            <person name="Rokas A."/>
            <person name="Ruiz-Duenas F.J."/>
            <person name="Sabat G."/>
            <person name="Salamov A."/>
            <person name="Samejima M."/>
            <person name="Schmutz J."/>
            <person name="Slot J.C."/>
            <person name="St John F."/>
            <person name="Stenlid J."/>
            <person name="Sun H."/>
            <person name="Sun S."/>
            <person name="Syed K."/>
            <person name="Tsang A."/>
            <person name="Wiebenga A."/>
            <person name="Young D."/>
            <person name="Pisabarro A."/>
            <person name="Eastwood D.C."/>
            <person name="Martin F."/>
            <person name="Cullen D."/>
            <person name="Grigoriev I.V."/>
            <person name="Hibbett D.S."/>
        </authorList>
    </citation>
    <scope>NUCLEOTIDE SEQUENCE [LARGE SCALE GENOMIC DNA]</scope>
    <source>
        <strain evidence="8">RWD-64-598 SS2</strain>
    </source>
</reference>
<dbReference type="OrthoDB" id="5563033at2759"/>
<evidence type="ECO:0000256" key="6">
    <source>
        <dbReference type="SAM" id="Phobius"/>
    </source>
</evidence>
<evidence type="ECO:0000256" key="2">
    <source>
        <dbReference type="ARBA" id="ARBA00022692"/>
    </source>
</evidence>
<evidence type="ECO:0000256" key="5">
    <source>
        <dbReference type="SAM" id="MobiDB-lite"/>
    </source>
</evidence>
<dbReference type="PANTHER" id="PTHR13259:SF1">
    <property type="entry name" value="BLADDER CANCER-ASSOCIATED PROTEIN"/>
    <property type="match status" value="1"/>
</dbReference>
<organism evidence="7 8">
    <name type="scientific">Coniophora puteana (strain RWD-64-598)</name>
    <name type="common">Brown rot fungus</name>
    <dbReference type="NCBI Taxonomy" id="741705"/>
    <lineage>
        <taxon>Eukaryota</taxon>
        <taxon>Fungi</taxon>
        <taxon>Dikarya</taxon>
        <taxon>Basidiomycota</taxon>
        <taxon>Agaricomycotina</taxon>
        <taxon>Agaricomycetes</taxon>
        <taxon>Agaricomycetidae</taxon>
        <taxon>Boletales</taxon>
        <taxon>Coniophorineae</taxon>
        <taxon>Coniophoraceae</taxon>
        <taxon>Coniophora</taxon>
    </lineage>
</organism>
<accession>A0A5M3N4K8</accession>
<dbReference type="GeneID" id="19200530"/>
<dbReference type="OMA" id="NIMELTW"/>
<proteinExistence type="predicted"/>
<evidence type="ECO:0000313" key="7">
    <source>
        <dbReference type="EMBL" id="EIW86360.1"/>
    </source>
</evidence>
<evidence type="ECO:0000313" key="8">
    <source>
        <dbReference type="Proteomes" id="UP000053558"/>
    </source>
</evidence>
<evidence type="ECO:0000256" key="1">
    <source>
        <dbReference type="ARBA" id="ARBA00004370"/>
    </source>
</evidence>
<gene>
    <name evidence="7" type="ORF">CONPUDRAFT_133802</name>
</gene>
<dbReference type="KEGG" id="cput:CONPUDRAFT_133802"/>
<dbReference type="GO" id="GO:0016020">
    <property type="term" value="C:membrane"/>
    <property type="evidence" value="ECO:0007669"/>
    <property type="project" value="UniProtKB-SubCell"/>
</dbReference>
<dbReference type="AlphaFoldDB" id="A0A5M3N4K8"/>
<dbReference type="Pfam" id="PF06726">
    <property type="entry name" value="BC10"/>
    <property type="match status" value="1"/>
</dbReference>
<sequence>MWCTRWFLPLLLLPFPTAPPYFLLLFLFSLVLHAKPCFYCVILLAALFLSSCYWQAFPAEVSLSVPWSDNITTFGDALTATLPPEYATPSPLVRVIDRCWCDLAPGLFEPFDVKRWEMASVERAKNQIIKRARAEEDSDQTEASAPAKASASAVPSSKSKRPVLSWFGWWGGSKNASSTVSKSAEPPATNETGKDSKPPRELQAGEYDLGQFGFDLIVDTRWSRWS</sequence>
<feature type="transmembrane region" description="Helical" evidence="6">
    <location>
        <begin position="6"/>
        <end position="30"/>
    </location>
</feature>
<keyword evidence="4 6" id="KW-0472">Membrane</keyword>
<feature type="region of interest" description="Disordered" evidence="5">
    <location>
        <begin position="132"/>
        <end position="156"/>
    </location>
</feature>